<organism evidence="6">
    <name type="scientific">Lotharella globosa</name>
    <dbReference type="NCBI Taxonomy" id="91324"/>
    <lineage>
        <taxon>Eukaryota</taxon>
        <taxon>Sar</taxon>
        <taxon>Rhizaria</taxon>
        <taxon>Cercozoa</taxon>
        <taxon>Chlorarachniophyceae</taxon>
        <taxon>Lotharella</taxon>
    </lineage>
</organism>
<keyword evidence="4" id="KW-0413">Isomerase</keyword>
<evidence type="ECO:0000256" key="1">
    <source>
        <dbReference type="ARBA" id="ARBA00000971"/>
    </source>
</evidence>
<feature type="compositionally biased region" description="Basic and acidic residues" evidence="5">
    <location>
        <begin position="179"/>
        <end position="204"/>
    </location>
</feature>
<evidence type="ECO:0000256" key="2">
    <source>
        <dbReference type="ARBA" id="ARBA00013194"/>
    </source>
</evidence>
<dbReference type="InterPro" id="IPR050754">
    <property type="entry name" value="FKBP4/5/8-like"/>
</dbReference>
<comment type="catalytic activity">
    <reaction evidence="1">
        <text>[protein]-peptidylproline (omega=180) = [protein]-peptidylproline (omega=0)</text>
        <dbReference type="Rhea" id="RHEA:16237"/>
        <dbReference type="Rhea" id="RHEA-COMP:10747"/>
        <dbReference type="Rhea" id="RHEA-COMP:10748"/>
        <dbReference type="ChEBI" id="CHEBI:83833"/>
        <dbReference type="ChEBI" id="CHEBI:83834"/>
        <dbReference type="EC" id="5.2.1.8"/>
    </reaction>
</comment>
<dbReference type="InterPro" id="IPR019734">
    <property type="entry name" value="TPR_rpt"/>
</dbReference>
<dbReference type="InterPro" id="IPR011990">
    <property type="entry name" value="TPR-like_helical_dom_sf"/>
</dbReference>
<dbReference type="SUPFAM" id="SSF48452">
    <property type="entry name" value="TPR-like"/>
    <property type="match status" value="1"/>
</dbReference>
<dbReference type="EMBL" id="HBIV01048013">
    <property type="protein sequence ID" value="CAE0681569.1"/>
    <property type="molecule type" value="Transcribed_RNA"/>
</dbReference>
<evidence type="ECO:0000256" key="5">
    <source>
        <dbReference type="SAM" id="MobiDB-lite"/>
    </source>
</evidence>
<proteinExistence type="predicted"/>
<feature type="region of interest" description="Disordered" evidence="5">
    <location>
        <begin position="175"/>
        <end position="204"/>
    </location>
</feature>
<evidence type="ECO:0000313" key="6">
    <source>
        <dbReference type="EMBL" id="CAE0681569.1"/>
    </source>
</evidence>
<gene>
    <name evidence="6" type="ORF">LGLO00237_LOCUS33356</name>
</gene>
<dbReference type="Gene3D" id="1.25.40.10">
    <property type="entry name" value="Tetratricopeptide repeat domain"/>
    <property type="match status" value="1"/>
</dbReference>
<protein>
    <recommendedName>
        <fullName evidence="2">peptidylprolyl isomerase</fullName>
        <ecNumber evidence="2">5.2.1.8</ecNumber>
    </recommendedName>
</protein>
<reference evidence="6" key="1">
    <citation type="submission" date="2021-01" db="EMBL/GenBank/DDBJ databases">
        <authorList>
            <person name="Corre E."/>
            <person name="Pelletier E."/>
            <person name="Niang G."/>
            <person name="Scheremetjew M."/>
            <person name="Finn R."/>
            <person name="Kale V."/>
            <person name="Holt S."/>
            <person name="Cochrane G."/>
            <person name="Meng A."/>
            <person name="Brown T."/>
            <person name="Cohen L."/>
        </authorList>
    </citation>
    <scope>NUCLEOTIDE SEQUENCE</scope>
    <source>
        <strain evidence="6">CCCM811</strain>
    </source>
</reference>
<evidence type="ECO:0000256" key="3">
    <source>
        <dbReference type="ARBA" id="ARBA00023110"/>
    </source>
</evidence>
<dbReference type="GO" id="GO:0003755">
    <property type="term" value="F:peptidyl-prolyl cis-trans isomerase activity"/>
    <property type="evidence" value="ECO:0007669"/>
    <property type="project" value="UniProtKB-EC"/>
</dbReference>
<dbReference type="PANTHER" id="PTHR46512:SF9">
    <property type="entry name" value="PEPTIDYLPROLYL ISOMERASE"/>
    <property type="match status" value="1"/>
</dbReference>
<evidence type="ECO:0000256" key="4">
    <source>
        <dbReference type="ARBA" id="ARBA00023235"/>
    </source>
</evidence>
<dbReference type="AlphaFoldDB" id="A0A7S3ZF81"/>
<accession>A0A7S3ZF81</accession>
<dbReference type="PANTHER" id="PTHR46512">
    <property type="entry name" value="PEPTIDYLPROLYL ISOMERASE"/>
    <property type="match status" value="1"/>
</dbReference>
<dbReference type="SMART" id="SM00028">
    <property type="entry name" value="TPR"/>
    <property type="match status" value="2"/>
</dbReference>
<name>A0A7S3ZF81_9EUKA</name>
<dbReference type="EC" id="5.2.1.8" evidence="2"/>
<keyword evidence="3" id="KW-0697">Rotamase</keyword>
<sequence>MSEDTEDTTSPEWMMKMAMELKTDGNAFYKQKQYQKALAKYTKIFLYVDHLTVPQDLKSMVGNKAPSSGSVKPEDIKKIQVVANQNCAMCYLRQERFDKSEEFCNRALKIKPDASKAIMIRGRARLRLKPPNLDGAQEDLNLAAKAFPNDKNIKNDLEALKKSFKKVRDKQRKLFAGMFDRKPDKKPKTEKKETPDGADKAKADNVADIISQFAGPAGAGEGSK</sequence>